<gene>
    <name evidence="1" type="ORF">G6Z83_07300</name>
</gene>
<organism evidence="1 2">
    <name type="scientific">Lactobacillus iners</name>
    <dbReference type="NCBI Taxonomy" id="147802"/>
    <lineage>
        <taxon>Bacteria</taxon>
        <taxon>Bacillati</taxon>
        <taxon>Bacillota</taxon>
        <taxon>Bacilli</taxon>
        <taxon>Lactobacillales</taxon>
        <taxon>Lactobacillaceae</taxon>
        <taxon>Lactobacillus</taxon>
    </lineage>
</organism>
<keyword evidence="1" id="KW-0614">Plasmid</keyword>
<name>A0A6G7BAS7_9LACO</name>
<geneLocation type="plasmid" evidence="2">
    <name>pc0210c1</name>
</geneLocation>
<dbReference type="AlphaFoldDB" id="A0A6G7BAS7"/>
<accession>A0A6G7BAS7</accession>
<reference evidence="1 2" key="1">
    <citation type="submission" date="2020-02" db="EMBL/GenBank/DDBJ databases">
        <title>Complete genome sequences of six Lactobacillus iners strains isolated from the human vagina.</title>
        <authorList>
            <person name="France M.T."/>
            <person name="Rutt L."/>
            <person name="Narina S."/>
            <person name="Arbaugh S."/>
            <person name="Humphrys M.S."/>
            <person name="Ma B."/>
            <person name="Hayward M.R."/>
            <person name="Relman D."/>
            <person name="Kwon D.S."/>
            <person name="Ravel J."/>
        </authorList>
    </citation>
    <scope>NUCLEOTIDE SEQUENCE [LARGE SCALE GENOMIC DNA]</scope>
    <source>
        <strain evidence="1 2">C0210C1</strain>
        <plasmid evidence="2">pc0210c1</plasmid>
    </source>
</reference>
<evidence type="ECO:0000313" key="1">
    <source>
        <dbReference type="EMBL" id="QIH24518.1"/>
    </source>
</evidence>
<evidence type="ECO:0000313" key="2">
    <source>
        <dbReference type="Proteomes" id="UP000501676"/>
    </source>
</evidence>
<proteinExistence type="predicted"/>
<dbReference type="Proteomes" id="UP000501676">
    <property type="component" value="Plasmid pC0210C1"/>
</dbReference>
<dbReference type="RefSeq" id="WP_102215581.1">
    <property type="nucleotide sequence ID" value="NZ_CP049224.1"/>
</dbReference>
<sequence>MREKQNIDVVAAYDAYKNDIYEMLLALKITNKVAIALMKRDEQRINEAFGSAKIPIITPQVVARMMVENYWNDLGNLYGQKKI</sequence>
<protein>
    <submittedName>
        <fullName evidence="1">Uncharacterized protein</fullName>
    </submittedName>
</protein>
<dbReference type="EMBL" id="CP049229">
    <property type="protein sequence ID" value="QIH24518.1"/>
    <property type="molecule type" value="Genomic_DNA"/>
</dbReference>